<accession>A0A7X0UDA1</accession>
<proteinExistence type="predicted"/>
<dbReference type="AlphaFoldDB" id="A0A7X0UDA1"/>
<dbReference type="Proteomes" id="UP000575083">
    <property type="component" value="Unassembled WGS sequence"/>
</dbReference>
<keyword evidence="4" id="KW-1185">Reference proteome</keyword>
<evidence type="ECO:0000259" key="2">
    <source>
        <dbReference type="PROSITE" id="PS51770"/>
    </source>
</evidence>
<reference evidence="3 4" key="1">
    <citation type="submission" date="2020-08" db="EMBL/GenBank/DDBJ databases">
        <title>Functional genomics of gut bacteria from endangered species of beetles.</title>
        <authorList>
            <person name="Carlos-Shanley C."/>
        </authorList>
    </citation>
    <scope>NUCLEOTIDE SEQUENCE [LARGE SCALE GENOMIC DNA]</scope>
    <source>
        <strain evidence="3 4">S00198</strain>
    </source>
</reference>
<evidence type="ECO:0000256" key="1">
    <source>
        <dbReference type="PROSITE-ProRule" id="PRU01106"/>
    </source>
</evidence>
<sequence>METLLKTITMPADIDASGQVPTGWLLARMDLAGAVLPGRHLGGPVQLVGLSDVVLSGRPRLRQSITFRGRVASVEAGEVVVWIEAFSEERGQVGEVLLMRAQLRYTAAVVEVPGNIFPGSF</sequence>
<name>A0A7X0UDA1_9BURK</name>
<evidence type="ECO:0000313" key="3">
    <source>
        <dbReference type="EMBL" id="MBB6564257.1"/>
    </source>
</evidence>
<dbReference type="RefSeq" id="WP_184866109.1">
    <property type="nucleotide sequence ID" value="NZ_JACHLK010000033.1"/>
</dbReference>
<protein>
    <submittedName>
        <fullName evidence="3">Acyl-CoA thioesterase YciA</fullName>
        <ecNumber evidence="3">3.1.2.-</ecNumber>
    </submittedName>
</protein>
<feature type="domain" description="HotDog ACOT-type" evidence="2">
    <location>
        <begin position="1"/>
        <end position="113"/>
    </location>
</feature>
<keyword evidence="1 3" id="KW-0378">Hydrolase</keyword>
<organism evidence="3 4">
    <name type="scientific">Acidovorax soli</name>
    <dbReference type="NCBI Taxonomy" id="592050"/>
    <lineage>
        <taxon>Bacteria</taxon>
        <taxon>Pseudomonadati</taxon>
        <taxon>Pseudomonadota</taxon>
        <taxon>Betaproteobacteria</taxon>
        <taxon>Burkholderiales</taxon>
        <taxon>Comamonadaceae</taxon>
        <taxon>Acidovorax</taxon>
    </lineage>
</organism>
<dbReference type="InterPro" id="IPR033120">
    <property type="entry name" value="HOTDOG_ACOT"/>
</dbReference>
<comment type="caution">
    <text evidence="3">The sequence shown here is derived from an EMBL/GenBank/DDBJ whole genome shotgun (WGS) entry which is preliminary data.</text>
</comment>
<gene>
    <name evidence="3" type="ORF">HNP48_006984</name>
</gene>
<dbReference type="Gene3D" id="3.10.129.10">
    <property type="entry name" value="Hotdog Thioesterase"/>
    <property type="match status" value="1"/>
</dbReference>
<dbReference type="GO" id="GO:0016787">
    <property type="term" value="F:hydrolase activity"/>
    <property type="evidence" value="ECO:0007669"/>
    <property type="project" value="UniProtKB-KW"/>
</dbReference>
<dbReference type="EMBL" id="JACHLK010000033">
    <property type="protein sequence ID" value="MBB6564257.1"/>
    <property type="molecule type" value="Genomic_DNA"/>
</dbReference>
<dbReference type="PROSITE" id="PS51770">
    <property type="entry name" value="HOTDOG_ACOT"/>
    <property type="match status" value="1"/>
</dbReference>
<dbReference type="SUPFAM" id="SSF54637">
    <property type="entry name" value="Thioesterase/thiol ester dehydrase-isomerase"/>
    <property type="match status" value="1"/>
</dbReference>
<dbReference type="EC" id="3.1.2.-" evidence="3"/>
<dbReference type="InterPro" id="IPR029069">
    <property type="entry name" value="HotDog_dom_sf"/>
</dbReference>
<evidence type="ECO:0000313" key="4">
    <source>
        <dbReference type="Proteomes" id="UP000575083"/>
    </source>
</evidence>